<keyword evidence="4" id="KW-1185">Reference proteome</keyword>
<proteinExistence type="predicted"/>
<dbReference type="AlphaFoldDB" id="A0A5K8AJ73"/>
<dbReference type="EMBL" id="AP021879">
    <property type="protein sequence ID" value="BBO92556.1"/>
    <property type="molecule type" value="Genomic_DNA"/>
</dbReference>
<dbReference type="PANTHER" id="PTHR43648">
    <property type="entry name" value="ELECTRON TRANSFER FLAVOPROTEIN BETA SUBUNIT LYSINE METHYLTRANSFERASE"/>
    <property type="match status" value="1"/>
</dbReference>
<keyword evidence="1" id="KW-0489">Methyltransferase</keyword>
<evidence type="ECO:0000313" key="3">
    <source>
        <dbReference type="EMBL" id="BBO92556.1"/>
    </source>
</evidence>
<evidence type="ECO:0008006" key="5">
    <source>
        <dbReference type="Google" id="ProtNLM"/>
    </source>
</evidence>
<dbReference type="InterPro" id="IPR050078">
    <property type="entry name" value="Ribosomal_L11_MeTrfase_PrmA"/>
</dbReference>
<dbReference type="Proteomes" id="UP000422108">
    <property type="component" value="Chromosome"/>
</dbReference>
<organism evidence="3 4">
    <name type="scientific">Desulfosarcina ovata subsp. ovata</name>
    <dbReference type="NCBI Taxonomy" id="2752305"/>
    <lineage>
        <taxon>Bacteria</taxon>
        <taxon>Pseudomonadati</taxon>
        <taxon>Thermodesulfobacteriota</taxon>
        <taxon>Desulfobacteria</taxon>
        <taxon>Desulfobacterales</taxon>
        <taxon>Desulfosarcinaceae</taxon>
        <taxon>Desulfosarcina</taxon>
    </lineage>
</organism>
<dbReference type="GO" id="GO:0008276">
    <property type="term" value="F:protein methyltransferase activity"/>
    <property type="evidence" value="ECO:0007669"/>
    <property type="project" value="TreeGrafter"/>
</dbReference>
<keyword evidence="2" id="KW-0808">Transferase</keyword>
<sequence length="276" mass="30691">MTMLISANPYQDLYIYYLSGRFRPGSAFDPDHYIGCWEEGGFSFLFFTRPNLPLVEKAVAHLQDLVLLDHYHMTYDQWQGGDVTPQRIGRFTISPPWYATALGRSDTTIILDPGVVFGTGTHPTTRDCLEALELAFSGGIPESTLDLGTGTGLLALAAARLGCPRVLATDLTLLAAQTAQRNVRLNRLSRQVLVAQGDAEKFIDFTSDLVVSNIHYDIMKKLIRSTGFLQKRRFILSGLMRSQAARIESTLAGLPVKIIKRWNQNGIWTTFYGEAG</sequence>
<reference evidence="3 4" key="1">
    <citation type="submission" date="2019-11" db="EMBL/GenBank/DDBJ databases">
        <title>Comparative genomics of hydrocarbon-degrading Desulfosarcina strains.</title>
        <authorList>
            <person name="Watanabe M."/>
            <person name="Kojima H."/>
            <person name="Fukui M."/>
        </authorList>
    </citation>
    <scope>NUCLEOTIDE SEQUENCE [LARGE SCALE GENOMIC DNA]</scope>
    <source>
        <strain evidence="4">oXyS1</strain>
    </source>
</reference>
<dbReference type="GO" id="GO:0032259">
    <property type="term" value="P:methylation"/>
    <property type="evidence" value="ECO:0007669"/>
    <property type="project" value="UniProtKB-KW"/>
</dbReference>
<dbReference type="SUPFAM" id="SSF53335">
    <property type="entry name" value="S-adenosyl-L-methionine-dependent methyltransferases"/>
    <property type="match status" value="1"/>
</dbReference>
<dbReference type="InterPro" id="IPR029063">
    <property type="entry name" value="SAM-dependent_MTases_sf"/>
</dbReference>
<dbReference type="Gene3D" id="3.40.50.150">
    <property type="entry name" value="Vaccinia Virus protein VP39"/>
    <property type="match status" value="1"/>
</dbReference>
<evidence type="ECO:0000256" key="1">
    <source>
        <dbReference type="ARBA" id="ARBA00022603"/>
    </source>
</evidence>
<dbReference type="RefSeq" id="WP_155313284.1">
    <property type="nucleotide sequence ID" value="NZ_AP021879.1"/>
</dbReference>
<evidence type="ECO:0000256" key="2">
    <source>
        <dbReference type="ARBA" id="ARBA00022679"/>
    </source>
</evidence>
<protein>
    <recommendedName>
        <fullName evidence="5">Ribosomal protein L11 methyltransferase</fullName>
    </recommendedName>
</protein>
<gene>
    <name evidence="3" type="ORF">DSCOOX_57360</name>
</gene>
<evidence type="ECO:0000313" key="4">
    <source>
        <dbReference type="Proteomes" id="UP000422108"/>
    </source>
</evidence>
<accession>A0A5K8AJ73</accession>
<name>A0A5K8AJ73_9BACT</name>
<dbReference type="Pfam" id="PF06325">
    <property type="entry name" value="PrmA"/>
    <property type="match status" value="1"/>
</dbReference>
<dbReference type="PANTHER" id="PTHR43648:SF1">
    <property type="entry name" value="ELECTRON TRANSFER FLAVOPROTEIN BETA SUBUNIT LYSINE METHYLTRANSFERASE"/>
    <property type="match status" value="1"/>
</dbReference>